<evidence type="ECO:0000313" key="4">
    <source>
        <dbReference type="Proteomes" id="UP000188586"/>
    </source>
</evidence>
<feature type="domain" description="OmpA-like" evidence="2">
    <location>
        <begin position="77"/>
        <end position="197"/>
    </location>
</feature>
<dbReference type="InterPro" id="IPR036737">
    <property type="entry name" value="OmpA-like_sf"/>
</dbReference>
<dbReference type="Proteomes" id="UP000188586">
    <property type="component" value="Unassembled WGS sequence"/>
</dbReference>
<proteinExistence type="predicted"/>
<dbReference type="Pfam" id="PF00691">
    <property type="entry name" value="OmpA"/>
    <property type="match status" value="1"/>
</dbReference>
<sequence>MSIPGVSLLIRSAWMPREKRIPFLIDFPVLKRVICCGVQMVFVLGTIGGLAAEARADPPGNTPGPGMLLHQDKKLLRRIQDLSRKDLSFATGKADLNQRDRRILREDAVLLKRYPKVEILLIGHSDERGNQIYNFRLGLDRGKSARQFLESLGIAASRIHVVSFGKRAIPGRLLCARHRESCWRRHRIVHVVGYLPDEKVAFRSPAQPRPLPAPPARVVTVQGEKRRKGTYLLLPAGKVEVENVFLYLHDTSTQVASQNFSLFPILPSSTAVNIQRVDEDYYVEMIAVFLGVTDKLELEADIPYVYRTQTAVTSPVTASGGTGTPVLTNQFGRGLGDIDYGVHYQFNAEPFLGVLWMGNVIAKSTTGTNPFTLPVNSSTGLLNDLPTGTGFWSLEPGLSLYFPITPVVFYANLNYIYNFSRNFGGALGTINPGNATDLNFGGWFSFSQKTIFTVGYDQMTIWPPSENGLQVPLTRVLQLGSVLFGGTYNVNPKFFLMVNVAAGVTPDAPNVAISIRFPLFF</sequence>
<gene>
    <name evidence="3" type="ORF">BOX24_02160</name>
</gene>
<dbReference type="InterPro" id="IPR050330">
    <property type="entry name" value="Bact_OuterMem_StrucFunc"/>
</dbReference>
<organism evidence="3 4">
    <name type="scientific">Leptospirillum ferriphilum</name>
    <dbReference type="NCBI Taxonomy" id="178606"/>
    <lineage>
        <taxon>Bacteria</taxon>
        <taxon>Pseudomonadati</taxon>
        <taxon>Nitrospirota</taxon>
        <taxon>Nitrospiria</taxon>
        <taxon>Nitrospirales</taxon>
        <taxon>Nitrospiraceae</taxon>
        <taxon>Leptospirillum</taxon>
    </lineage>
</organism>
<evidence type="ECO:0000256" key="1">
    <source>
        <dbReference type="PROSITE-ProRule" id="PRU00473"/>
    </source>
</evidence>
<dbReference type="PANTHER" id="PTHR30329">
    <property type="entry name" value="STATOR ELEMENT OF FLAGELLAR MOTOR COMPLEX"/>
    <property type="match status" value="1"/>
</dbReference>
<protein>
    <recommendedName>
        <fullName evidence="2">OmpA-like domain-containing protein</fullName>
    </recommendedName>
</protein>
<evidence type="ECO:0000313" key="3">
    <source>
        <dbReference type="EMBL" id="OOH74269.1"/>
    </source>
</evidence>
<reference evidence="3 4" key="1">
    <citation type="submission" date="2016-11" db="EMBL/GenBank/DDBJ databases">
        <title>Comparative genomics of co-occurring bacteria in distinct bioleaching systems unravels niche-specific adaptation.</title>
        <authorList>
            <person name="Zhang X."/>
            <person name="Liu X."/>
            <person name="Yin H."/>
        </authorList>
    </citation>
    <scope>NUCLEOTIDE SEQUENCE [LARGE SCALE GENOMIC DNA]</scope>
    <source>
        <strain evidence="3 4">DX</strain>
    </source>
</reference>
<dbReference type="InterPro" id="IPR006665">
    <property type="entry name" value="OmpA-like"/>
</dbReference>
<dbReference type="PROSITE" id="PS51123">
    <property type="entry name" value="OMPA_2"/>
    <property type="match status" value="1"/>
</dbReference>
<name>A0A1V3SX47_9BACT</name>
<dbReference type="SUPFAM" id="SSF103088">
    <property type="entry name" value="OmpA-like"/>
    <property type="match status" value="1"/>
</dbReference>
<dbReference type="PANTHER" id="PTHR30329:SF21">
    <property type="entry name" value="LIPOPROTEIN YIAD-RELATED"/>
    <property type="match status" value="1"/>
</dbReference>
<accession>A0A1V3SX47</accession>
<dbReference type="EMBL" id="MPOJ01000005">
    <property type="protein sequence ID" value="OOH74269.1"/>
    <property type="molecule type" value="Genomic_DNA"/>
</dbReference>
<dbReference type="GO" id="GO:0016020">
    <property type="term" value="C:membrane"/>
    <property type="evidence" value="ECO:0007669"/>
    <property type="project" value="UniProtKB-UniRule"/>
</dbReference>
<dbReference type="AlphaFoldDB" id="A0A1V3SX47"/>
<comment type="caution">
    <text evidence="3">The sequence shown here is derived from an EMBL/GenBank/DDBJ whole genome shotgun (WGS) entry which is preliminary data.</text>
</comment>
<dbReference type="CDD" id="cd07185">
    <property type="entry name" value="OmpA_C-like"/>
    <property type="match status" value="1"/>
</dbReference>
<keyword evidence="1" id="KW-0472">Membrane</keyword>
<evidence type="ECO:0000259" key="2">
    <source>
        <dbReference type="PROSITE" id="PS51123"/>
    </source>
</evidence>
<dbReference type="Gene3D" id="3.30.1330.60">
    <property type="entry name" value="OmpA-like domain"/>
    <property type="match status" value="1"/>
</dbReference>